<dbReference type="InterPro" id="IPR013815">
    <property type="entry name" value="ATP_grasp_subdomain_1"/>
</dbReference>
<dbReference type="CDD" id="cd04301">
    <property type="entry name" value="NAT_SF"/>
    <property type="match status" value="1"/>
</dbReference>
<dbReference type="SUPFAM" id="SSF51735">
    <property type="entry name" value="NAD(P)-binding Rossmann-fold domains"/>
    <property type="match status" value="1"/>
</dbReference>
<dbReference type="InterPro" id="IPR016102">
    <property type="entry name" value="Succinyl-CoA_synth-like"/>
</dbReference>
<dbReference type="Gene3D" id="3.30.1490.20">
    <property type="entry name" value="ATP-grasp fold, A domain"/>
    <property type="match status" value="1"/>
</dbReference>
<keyword evidence="3" id="KW-0067">ATP-binding</keyword>
<accession>A0ABP7NTX0</accession>
<gene>
    <name evidence="5" type="ORF">GCM10022278_11030</name>
</gene>
<feature type="domain" description="N-acetyltransferase" evidence="4">
    <location>
        <begin position="760"/>
        <end position="909"/>
    </location>
</feature>
<evidence type="ECO:0000313" key="6">
    <source>
        <dbReference type="Proteomes" id="UP001501337"/>
    </source>
</evidence>
<dbReference type="InterPro" id="IPR051538">
    <property type="entry name" value="Acyl-CoA_Synth/Transferase"/>
</dbReference>
<dbReference type="InterPro" id="IPR013087">
    <property type="entry name" value="Znf_C2H2_type"/>
</dbReference>
<dbReference type="Gene3D" id="3.40.50.720">
    <property type="entry name" value="NAD(P)-binding Rossmann-like Domain"/>
    <property type="match status" value="1"/>
</dbReference>
<dbReference type="PROSITE" id="PS51186">
    <property type="entry name" value="GNAT"/>
    <property type="match status" value="1"/>
</dbReference>
<dbReference type="Pfam" id="PF13549">
    <property type="entry name" value="ATP-grasp_5"/>
    <property type="match status" value="1"/>
</dbReference>
<evidence type="ECO:0000256" key="1">
    <source>
        <dbReference type="ARBA" id="ARBA00022598"/>
    </source>
</evidence>
<dbReference type="PANTHER" id="PTHR43334">
    <property type="entry name" value="ACETATE--COA LIGASE [ADP-FORMING]"/>
    <property type="match status" value="1"/>
</dbReference>
<dbReference type="EMBL" id="BAABBO010000005">
    <property type="protein sequence ID" value="GAA3954059.1"/>
    <property type="molecule type" value="Genomic_DNA"/>
</dbReference>
<proteinExistence type="predicted"/>
<dbReference type="Gene3D" id="3.40.630.30">
    <property type="match status" value="1"/>
</dbReference>
<organism evidence="5 6">
    <name type="scientific">Allohahella marinimesophila</name>
    <dbReference type="NCBI Taxonomy" id="1054972"/>
    <lineage>
        <taxon>Bacteria</taxon>
        <taxon>Pseudomonadati</taxon>
        <taxon>Pseudomonadota</taxon>
        <taxon>Gammaproteobacteria</taxon>
        <taxon>Oceanospirillales</taxon>
        <taxon>Hahellaceae</taxon>
        <taxon>Allohahella</taxon>
    </lineage>
</organism>
<evidence type="ECO:0000259" key="4">
    <source>
        <dbReference type="PROSITE" id="PS51186"/>
    </source>
</evidence>
<dbReference type="Gene3D" id="3.40.50.261">
    <property type="entry name" value="Succinyl-CoA synthetase domains"/>
    <property type="match status" value="2"/>
</dbReference>
<dbReference type="RefSeq" id="WP_344804134.1">
    <property type="nucleotide sequence ID" value="NZ_BAABBO010000005.1"/>
</dbReference>
<dbReference type="InterPro" id="IPR036291">
    <property type="entry name" value="NAD(P)-bd_dom_sf"/>
</dbReference>
<dbReference type="Pfam" id="PF13380">
    <property type="entry name" value="CoA_binding_2"/>
    <property type="match status" value="1"/>
</dbReference>
<dbReference type="Gene3D" id="3.30.470.20">
    <property type="entry name" value="ATP-grasp fold, B domain"/>
    <property type="match status" value="1"/>
</dbReference>
<evidence type="ECO:0000313" key="5">
    <source>
        <dbReference type="EMBL" id="GAA3954059.1"/>
    </source>
</evidence>
<dbReference type="PROSITE" id="PS00028">
    <property type="entry name" value="ZINC_FINGER_C2H2_1"/>
    <property type="match status" value="1"/>
</dbReference>
<dbReference type="InterPro" id="IPR003781">
    <property type="entry name" value="CoA-bd"/>
</dbReference>
<keyword evidence="2" id="KW-0547">Nucleotide-binding</keyword>
<dbReference type="Pfam" id="PF00583">
    <property type="entry name" value="Acetyltransf_1"/>
    <property type="match status" value="1"/>
</dbReference>
<reference evidence="6" key="1">
    <citation type="journal article" date="2019" name="Int. J. Syst. Evol. Microbiol.">
        <title>The Global Catalogue of Microorganisms (GCM) 10K type strain sequencing project: providing services to taxonomists for standard genome sequencing and annotation.</title>
        <authorList>
            <consortium name="The Broad Institute Genomics Platform"/>
            <consortium name="The Broad Institute Genome Sequencing Center for Infectious Disease"/>
            <person name="Wu L."/>
            <person name="Ma J."/>
        </authorList>
    </citation>
    <scope>NUCLEOTIDE SEQUENCE [LARGE SCALE GENOMIC DNA]</scope>
    <source>
        <strain evidence="6">JCM 17555</strain>
    </source>
</reference>
<dbReference type="InterPro" id="IPR032875">
    <property type="entry name" value="Succ_CoA_lig_flav_dom"/>
</dbReference>
<evidence type="ECO:0000256" key="3">
    <source>
        <dbReference type="ARBA" id="ARBA00022840"/>
    </source>
</evidence>
<sequence length="927" mass="103494">MSTRYLDKLFAPRHIVVVGASERPDSLGGMMLRNMLAGHSDIRLSVINEKGYESVLGVTCYRKISLLCSAEQKSGVQPDLALVCVPPEKVPGVIRQLGQSKIPIAIIATGGLSRTHSHSGRPLMYSVKELGLEYGVRILGPETVGVMVPSLRLNATYMHMSVKPGHVGFIGQSGTVASAVIDWSVSRGIGFSYLTTLGDGVDIDVDDLIDFMAQDRNTRVMLLHVERIRETRRFISAVRAASRSKPVIVLKTGINADLQWNPTPLAPGMYDSDALYNAVFERAGVLRVLSTDEMFDALETLSRIPKLYAEDIAIVCNGIGPSMLASDALTRANGKLARLSEKTITKLDQLLQPFWGRRNPIDLDYSAGPLEYAAVVDALDADPAVTTVLIMFAPNLTEDSLQVADSVIAASEQSHLRVLTCWLGAATVAEAREEFVQRGIASFATPEKAITAFMHMVNHRRNQIMLRQTPDSYQDPALDRHRIRKRLQSLMKKAPRSAADNGYLLMPEAVRALLKDYGLQCAETYFCATEQCVKALVRQLETTVHISLLHRFNLTPFHNEAAYTPRQRLTTARLETVKRVSSESEAEEACRLLRQRCSELYSNDDFVGYGLQLSEEVKSGIAFSMGITRDPTVGPLIFCGASGARTNAMVDRQFALPPLNMALARNLVIKTYAYKIVQEVSRDPEDTLVQLCEALVLLAQIAADIPELHSLEINPVRLDQSSLLVLSARAQLAEPVQLSIQPYPRELVEWIMLPLSRKRVEIRPVRSEDEDSHQQFLSELADDSVRMRFFQLRRNFSHDEMAGMVQIDYDREMAFVAVHEGRTLGEVRIYVDADQLRCEFAVVVLDELRGERLGWVLMRKVLEYATEQGIIEMFGLVLPNNRAMLGLAAKLSFAIRYDEDEDVMVVTRQLNEPEAWQAERMALRRAY</sequence>
<comment type="caution">
    <text evidence="5">The sequence shown here is derived from an EMBL/GenBank/DDBJ whole genome shotgun (WGS) entry which is preliminary data.</text>
</comment>
<dbReference type="Pfam" id="PF13607">
    <property type="entry name" value="Succ_CoA_lig"/>
    <property type="match status" value="1"/>
</dbReference>
<protein>
    <submittedName>
        <fullName evidence="5">Bifunctional acetate--CoA ligase family protein/GNAT family N-acetyltransferase</fullName>
    </submittedName>
</protein>
<evidence type="ECO:0000256" key="2">
    <source>
        <dbReference type="ARBA" id="ARBA00022741"/>
    </source>
</evidence>
<dbReference type="Proteomes" id="UP001501337">
    <property type="component" value="Unassembled WGS sequence"/>
</dbReference>
<dbReference type="GO" id="GO:0016874">
    <property type="term" value="F:ligase activity"/>
    <property type="evidence" value="ECO:0007669"/>
    <property type="project" value="UniProtKB-KW"/>
</dbReference>
<name>A0ABP7NTX0_9GAMM</name>
<dbReference type="PANTHER" id="PTHR43334:SF1">
    <property type="entry name" value="3-HYDROXYPROPIONATE--COA LIGASE [ADP-FORMING]"/>
    <property type="match status" value="1"/>
</dbReference>
<dbReference type="InterPro" id="IPR000182">
    <property type="entry name" value="GNAT_dom"/>
</dbReference>
<dbReference type="InterPro" id="IPR016181">
    <property type="entry name" value="Acyl_CoA_acyltransferase"/>
</dbReference>
<dbReference type="SMART" id="SM00881">
    <property type="entry name" value="CoA_binding"/>
    <property type="match status" value="1"/>
</dbReference>
<keyword evidence="6" id="KW-1185">Reference proteome</keyword>
<dbReference type="SUPFAM" id="SSF55729">
    <property type="entry name" value="Acyl-CoA N-acyltransferases (Nat)"/>
    <property type="match status" value="1"/>
</dbReference>
<dbReference type="SUPFAM" id="SSF52210">
    <property type="entry name" value="Succinyl-CoA synthetase domains"/>
    <property type="match status" value="2"/>
</dbReference>
<keyword evidence="1 5" id="KW-0436">Ligase</keyword>